<dbReference type="AlphaFoldDB" id="A0AAD4WE83"/>
<keyword evidence="2" id="KW-1185">Reference proteome</keyword>
<accession>A0AAD4WE83</accession>
<organism evidence="1 2">
    <name type="scientific">Prunus dulcis</name>
    <name type="common">Almond</name>
    <name type="synonym">Amygdalus dulcis</name>
    <dbReference type="NCBI Taxonomy" id="3755"/>
    <lineage>
        <taxon>Eukaryota</taxon>
        <taxon>Viridiplantae</taxon>
        <taxon>Streptophyta</taxon>
        <taxon>Embryophyta</taxon>
        <taxon>Tracheophyta</taxon>
        <taxon>Spermatophyta</taxon>
        <taxon>Magnoliopsida</taxon>
        <taxon>eudicotyledons</taxon>
        <taxon>Gunneridae</taxon>
        <taxon>Pentapetalae</taxon>
        <taxon>rosids</taxon>
        <taxon>fabids</taxon>
        <taxon>Rosales</taxon>
        <taxon>Rosaceae</taxon>
        <taxon>Amygdaloideae</taxon>
        <taxon>Amygdaleae</taxon>
        <taxon>Prunus</taxon>
    </lineage>
</organism>
<comment type="caution">
    <text evidence="1">The sequence shown here is derived from an EMBL/GenBank/DDBJ whole genome shotgun (WGS) entry which is preliminary data.</text>
</comment>
<name>A0AAD4WE83_PRUDU</name>
<gene>
    <name evidence="1" type="ORF">L3X38_019731</name>
</gene>
<reference evidence="1 2" key="1">
    <citation type="journal article" date="2022" name="G3 (Bethesda)">
        <title>Whole-genome sequence and methylome profiling of the almond [Prunus dulcis (Mill.) D.A. Webb] cultivar 'Nonpareil'.</title>
        <authorList>
            <person name="D'Amico-Willman K.M."/>
            <person name="Ouma W.Z."/>
            <person name="Meulia T."/>
            <person name="Sideli G.M."/>
            <person name="Gradziel T.M."/>
            <person name="Fresnedo-Ramirez J."/>
        </authorList>
    </citation>
    <scope>NUCLEOTIDE SEQUENCE [LARGE SCALE GENOMIC DNA]</scope>
    <source>
        <strain evidence="1">Clone GOH B32 T37-40</strain>
    </source>
</reference>
<evidence type="ECO:0000313" key="2">
    <source>
        <dbReference type="Proteomes" id="UP001054821"/>
    </source>
</evidence>
<proteinExistence type="predicted"/>
<dbReference type="Proteomes" id="UP001054821">
    <property type="component" value="Chromosome 3"/>
</dbReference>
<protein>
    <submittedName>
        <fullName evidence="1">Uncharacterized protein</fullName>
    </submittedName>
</protein>
<evidence type="ECO:0000313" key="1">
    <source>
        <dbReference type="EMBL" id="KAI5340457.1"/>
    </source>
</evidence>
<sequence>MNGKAMNQKGEILFGIQNSNNCSEMSSHWSDEVSSDSFLEDLQASQASAVLQCSKVELEDSNGSVCEEDNRNGSGRACAHDGEENRFFVKKWKKRQRTPRDQQNHW</sequence>
<dbReference type="EMBL" id="JAJFAZ020000003">
    <property type="protein sequence ID" value="KAI5340457.1"/>
    <property type="molecule type" value="Genomic_DNA"/>
</dbReference>